<sequence>MYRVIPLVYFTRKQNMSVAAAKVLHLALKRTVDFIYLQCFTDFNFHQRNRTEVISAFGVSRRLFPSVFGSKNNPNNDFLIPRPANPKNFKEQSS</sequence>
<dbReference type="Proteomes" id="UP000054928">
    <property type="component" value="Unassembled WGS sequence"/>
</dbReference>
<evidence type="ECO:0000313" key="3">
    <source>
        <dbReference type="Proteomes" id="UP000054928"/>
    </source>
</evidence>
<evidence type="ECO:0000313" key="2">
    <source>
        <dbReference type="EMBL" id="CEG41918.1"/>
    </source>
</evidence>
<dbReference type="RefSeq" id="XP_024578287.1">
    <property type="nucleotide sequence ID" value="XM_024727740.1"/>
</dbReference>
<organism evidence="2 3">
    <name type="scientific">Plasmopara halstedii</name>
    <name type="common">Downy mildew of sunflower</name>
    <dbReference type="NCBI Taxonomy" id="4781"/>
    <lineage>
        <taxon>Eukaryota</taxon>
        <taxon>Sar</taxon>
        <taxon>Stramenopiles</taxon>
        <taxon>Oomycota</taxon>
        <taxon>Peronosporomycetes</taxon>
        <taxon>Peronosporales</taxon>
        <taxon>Peronosporaceae</taxon>
        <taxon>Plasmopara</taxon>
    </lineage>
</organism>
<dbReference type="AlphaFoldDB" id="A0A0P1ALN5"/>
<protein>
    <submittedName>
        <fullName evidence="2">Uncharacterized protein</fullName>
    </submittedName>
</protein>
<accession>A0A0P1ALN5</accession>
<proteinExistence type="predicted"/>
<dbReference type="GeneID" id="36407285"/>
<keyword evidence="3" id="KW-1185">Reference proteome</keyword>
<feature type="region of interest" description="Disordered" evidence="1">
    <location>
        <begin position="71"/>
        <end position="94"/>
    </location>
</feature>
<dbReference type="EMBL" id="CCYD01000610">
    <property type="protein sequence ID" value="CEG41918.1"/>
    <property type="molecule type" value="Genomic_DNA"/>
</dbReference>
<evidence type="ECO:0000256" key="1">
    <source>
        <dbReference type="SAM" id="MobiDB-lite"/>
    </source>
</evidence>
<reference evidence="3" key="1">
    <citation type="submission" date="2014-09" db="EMBL/GenBank/DDBJ databases">
        <authorList>
            <person name="Sharma Rahul"/>
            <person name="Thines Marco"/>
        </authorList>
    </citation>
    <scope>NUCLEOTIDE SEQUENCE [LARGE SCALE GENOMIC DNA]</scope>
</reference>
<name>A0A0P1ALN5_PLAHL</name>